<feature type="transmembrane region" description="Helical" evidence="6">
    <location>
        <begin position="151"/>
        <end position="171"/>
    </location>
</feature>
<feature type="transmembrane region" description="Helical" evidence="6">
    <location>
        <begin position="439"/>
        <end position="459"/>
    </location>
</feature>
<dbReference type="InterPro" id="IPR024671">
    <property type="entry name" value="Atg22-like"/>
</dbReference>
<evidence type="ECO:0000256" key="6">
    <source>
        <dbReference type="SAM" id="Phobius"/>
    </source>
</evidence>
<dbReference type="InterPro" id="IPR050495">
    <property type="entry name" value="ATG22/LtaA_families"/>
</dbReference>
<proteinExistence type="predicted"/>
<dbReference type="Proteomes" id="UP001596337">
    <property type="component" value="Unassembled WGS sequence"/>
</dbReference>
<keyword evidence="4 6" id="KW-1133">Transmembrane helix</keyword>
<evidence type="ECO:0000256" key="1">
    <source>
        <dbReference type="ARBA" id="ARBA00004651"/>
    </source>
</evidence>
<evidence type="ECO:0000256" key="5">
    <source>
        <dbReference type="ARBA" id="ARBA00023136"/>
    </source>
</evidence>
<feature type="domain" description="Major facilitator superfamily (MFS) profile" evidence="7">
    <location>
        <begin position="279"/>
        <end position="474"/>
    </location>
</feature>
<name>A0ABW2C1T6_9PSEU</name>
<evidence type="ECO:0000256" key="4">
    <source>
        <dbReference type="ARBA" id="ARBA00022989"/>
    </source>
</evidence>
<feature type="transmembrane region" description="Helical" evidence="6">
    <location>
        <begin position="347"/>
        <end position="365"/>
    </location>
</feature>
<organism evidence="8 9">
    <name type="scientific">Haloechinothrix salitolerans</name>
    <dbReference type="NCBI Taxonomy" id="926830"/>
    <lineage>
        <taxon>Bacteria</taxon>
        <taxon>Bacillati</taxon>
        <taxon>Actinomycetota</taxon>
        <taxon>Actinomycetes</taxon>
        <taxon>Pseudonocardiales</taxon>
        <taxon>Pseudonocardiaceae</taxon>
        <taxon>Haloechinothrix</taxon>
    </lineage>
</organism>
<dbReference type="PANTHER" id="PTHR23519:SF1">
    <property type="entry name" value="AUTOPHAGY-RELATED PROTEIN 22"/>
    <property type="match status" value="1"/>
</dbReference>
<accession>A0ABW2C1T6</accession>
<dbReference type="RefSeq" id="WP_345402946.1">
    <property type="nucleotide sequence ID" value="NZ_BAABLA010000112.1"/>
</dbReference>
<comment type="subcellular location">
    <subcellularLocation>
        <location evidence="1">Cell membrane</location>
        <topology evidence="1">Multi-pass membrane protein</topology>
    </subcellularLocation>
</comment>
<feature type="transmembrane region" description="Helical" evidence="6">
    <location>
        <begin position="125"/>
        <end position="145"/>
    </location>
</feature>
<keyword evidence="9" id="KW-1185">Reference proteome</keyword>
<keyword evidence="5 6" id="KW-0472">Membrane</keyword>
<evidence type="ECO:0000259" key="7">
    <source>
        <dbReference type="PROSITE" id="PS50850"/>
    </source>
</evidence>
<feature type="transmembrane region" description="Helical" evidence="6">
    <location>
        <begin position="94"/>
        <end position="113"/>
    </location>
</feature>
<evidence type="ECO:0000313" key="8">
    <source>
        <dbReference type="EMBL" id="MFC6869181.1"/>
    </source>
</evidence>
<feature type="transmembrane region" description="Helical" evidence="6">
    <location>
        <begin position="272"/>
        <end position="291"/>
    </location>
</feature>
<evidence type="ECO:0000256" key="2">
    <source>
        <dbReference type="ARBA" id="ARBA00022448"/>
    </source>
</evidence>
<dbReference type="EMBL" id="JBHSXX010000001">
    <property type="protein sequence ID" value="MFC6869181.1"/>
    <property type="molecule type" value="Genomic_DNA"/>
</dbReference>
<evidence type="ECO:0000313" key="9">
    <source>
        <dbReference type="Proteomes" id="UP001596337"/>
    </source>
</evidence>
<keyword evidence="3 6" id="KW-0812">Transmembrane</keyword>
<keyword evidence="2" id="KW-0813">Transport</keyword>
<dbReference type="InterPro" id="IPR036259">
    <property type="entry name" value="MFS_trans_sf"/>
</dbReference>
<feature type="transmembrane region" description="Helical" evidence="6">
    <location>
        <begin position="223"/>
        <end position="242"/>
    </location>
</feature>
<reference evidence="9" key="1">
    <citation type="journal article" date="2019" name="Int. J. Syst. Evol. Microbiol.">
        <title>The Global Catalogue of Microorganisms (GCM) 10K type strain sequencing project: providing services to taxonomists for standard genome sequencing and annotation.</title>
        <authorList>
            <consortium name="The Broad Institute Genomics Platform"/>
            <consortium name="The Broad Institute Genome Sequencing Center for Infectious Disease"/>
            <person name="Wu L."/>
            <person name="Ma J."/>
        </authorList>
    </citation>
    <scope>NUCLEOTIDE SEQUENCE [LARGE SCALE GENOMIC DNA]</scope>
    <source>
        <strain evidence="9">KCTC 32255</strain>
    </source>
</reference>
<feature type="transmembrane region" description="Helical" evidence="6">
    <location>
        <begin position="311"/>
        <end position="335"/>
    </location>
</feature>
<gene>
    <name evidence="8" type="ORF">ACFQGD_18735</name>
</gene>
<feature type="transmembrane region" description="Helical" evidence="6">
    <location>
        <begin position="192"/>
        <end position="211"/>
    </location>
</feature>
<feature type="transmembrane region" description="Helical" evidence="6">
    <location>
        <begin position="371"/>
        <end position="390"/>
    </location>
</feature>
<evidence type="ECO:0000256" key="3">
    <source>
        <dbReference type="ARBA" id="ARBA00022692"/>
    </source>
</evidence>
<dbReference type="InterPro" id="IPR020846">
    <property type="entry name" value="MFS_dom"/>
</dbReference>
<dbReference type="PANTHER" id="PTHR23519">
    <property type="entry name" value="AUTOPHAGY-RELATED PROTEIN 22"/>
    <property type="match status" value="1"/>
</dbReference>
<sequence>MHSDRVGPVPATDPRARKREQRGWYFYDWASQPMYTSVTTTFGALFLNALATEDAKQNTARNGPNPCVMPDGSESSLHSCDVSLLGWTMSAGVVWNYLVAAALIAQVIVLPITGAINDRSHNRKGILGALAFTGATSIGLMVFAAGDNWQLAALLYLIGQVAAGASIIVYYSFLIDIADPDERDAVSSRGWALGYLGGALALAIQLILVFLHDSVGLTQGEAVRIAFLLSGLWWAGFTLIPLRRIVQRSDPPPLVQGRPVLVSGFVELRDTVRGTVAVPLTLLFLGAYLVYNDGVATVINVSAQYGDQQLGFGPEVLTVTILVVQLIAFVGAWALGRVALRVGAKRTILGCLVLWIGVLIAAYNLQPGDKLMFWTVAAGIGFVLGGTQALSRSLYSQLIPPGKEGQYFSLYEMTERGTSWMGPLLFGVIADATGSFRPAIIALTVFFVVGFCLLALVPVRRAITAAGNQPPELL</sequence>
<dbReference type="Pfam" id="PF11700">
    <property type="entry name" value="ATG22"/>
    <property type="match status" value="1"/>
</dbReference>
<dbReference type="Gene3D" id="1.20.1250.20">
    <property type="entry name" value="MFS general substrate transporter like domains"/>
    <property type="match status" value="1"/>
</dbReference>
<dbReference type="PROSITE" id="PS50850">
    <property type="entry name" value="MFS"/>
    <property type="match status" value="1"/>
</dbReference>
<protein>
    <submittedName>
        <fullName evidence="8">MFS transporter</fullName>
    </submittedName>
</protein>
<comment type="caution">
    <text evidence="8">The sequence shown here is derived from an EMBL/GenBank/DDBJ whole genome shotgun (WGS) entry which is preliminary data.</text>
</comment>
<dbReference type="SUPFAM" id="SSF103473">
    <property type="entry name" value="MFS general substrate transporter"/>
    <property type="match status" value="1"/>
</dbReference>